<dbReference type="GeneID" id="78150802"/>
<dbReference type="AlphaFoldDB" id="A0A099UH74"/>
<dbReference type="Proteomes" id="UP000029925">
    <property type="component" value="Unassembled WGS sequence"/>
</dbReference>
<dbReference type="KEGG" id="hty:BN2458_PEG0497"/>
<dbReference type="RefSeq" id="WP_034342867.1">
    <property type="nucleotide sequence ID" value="NZ_CAOJBX010000001.1"/>
</dbReference>
<dbReference type="SUPFAM" id="SSF74653">
    <property type="entry name" value="TolA/TonB C-terminal domain"/>
    <property type="match status" value="1"/>
</dbReference>
<evidence type="ECO:0000256" key="4">
    <source>
        <dbReference type="ARBA" id="ARBA00023136"/>
    </source>
</evidence>
<evidence type="ECO:0000256" key="5">
    <source>
        <dbReference type="SAM" id="MobiDB-lite"/>
    </source>
</evidence>
<evidence type="ECO:0000313" key="11">
    <source>
        <dbReference type="Proteomes" id="UP000064525"/>
    </source>
</evidence>
<dbReference type="InterPro" id="IPR037682">
    <property type="entry name" value="TonB_C"/>
</dbReference>
<organism evidence="8 11">
    <name type="scientific">Helicobacter typhlonius</name>
    <dbReference type="NCBI Taxonomy" id="76936"/>
    <lineage>
        <taxon>Bacteria</taxon>
        <taxon>Pseudomonadati</taxon>
        <taxon>Campylobacterota</taxon>
        <taxon>Epsilonproteobacteria</taxon>
        <taxon>Campylobacterales</taxon>
        <taxon>Helicobacteraceae</taxon>
        <taxon>Helicobacter</taxon>
    </lineage>
</organism>
<dbReference type="EMBL" id="LN907858">
    <property type="protein sequence ID" value="CUU39383.1"/>
    <property type="molecule type" value="Genomic_DNA"/>
</dbReference>
<feature type="transmembrane region" description="Helical" evidence="6">
    <location>
        <begin position="13"/>
        <end position="33"/>
    </location>
</feature>
<keyword evidence="2 6" id="KW-0812">Transmembrane</keyword>
<evidence type="ECO:0000256" key="6">
    <source>
        <dbReference type="SAM" id="Phobius"/>
    </source>
</evidence>
<dbReference type="STRING" id="76936.BN2458_PEG0497"/>
<feature type="compositionally biased region" description="Low complexity" evidence="5">
    <location>
        <begin position="76"/>
        <end position="94"/>
    </location>
</feature>
<dbReference type="InterPro" id="IPR006260">
    <property type="entry name" value="TonB/TolA_C"/>
</dbReference>
<dbReference type="EMBL" id="JRPF02000001">
    <property type="protein sequence ID" value="TLD79501.1"/>
    <property type="molecule type" value="Genomic_DNA"/>
</dbReference>
<keyword evidence="10" id="KW-1185">Reference proteome</keyword>
<dbReference type="GO" id="GO:0055085">
    <property type="term" value="P:transmembrane transport"/>
    <property type="evidence" value="ECO:0007669"/>
    <property type="project" value="InterPro"/>
</dbReference>
<gene>
    <name evidence="8" type="ORF">BN2458_PEG0497</name>
    <name evidence="9" type="ORF">LS75_000745</name>
</gene>
<evidence type="ECO:0000313" key="10">
    <source>
        <dbReference type="Proteomes" id="UP000029925"/>
    </source>
</evidence>
<dbReference type="PATRIC" id="fig|76936.10.peg.485"/>
<reference evidence="8" key="3">
    <citation type="submission" date="2015-11" db="EMBL/GenBank/DDBJ databases">
        <authorList>
            <person name="Zhang Y."/>
            <person name="Guo Z."/>
        </authorList>
    </citation>
    <scope>NUCLEOTIDE SEQUENCE</scope>
    <source>
        <strain evidence="8">1</strain>
    </source>
</reference>
<dbReference type="Proteomes" id="UP000064525">
    <property type="component" value="Chromosome I"/>
</dbReference>
<evidence type="ECO:0000256" key="2">
    <source>
        <dbReference type="ARBA" id="ARBA00022692"/>
    </source>
</evidence>
<evidence type="ECO:0000313" key="9">
    <source>
        <dbReference type="EMBL" id="TLD79501.1"/>
    </source>
</evidence>
<dbReference type="GO" id="GO:0016020">
    <property type="term" value="C:membrane"/>
    <property type="evidence" value="ECO:0007669"/>
    <property type="project" value="UniProtKB-SubCell"/>
</dbReference>
<accession>A0A099UH74</accession>
<feature type="region of interest" description="Disordered" evidence="5">
    <location>
        <begin position="61"/>
        <end position="94"/>
    </location>
</feature>
<protein>
    <submittedName>
        <fullName evidence="9">Energy transducer TonB</fullName>
    </submittedName>
    <submittedName>
        <fullName evidence="8">Ferric siderophore transport system, periplasmic binding protein TonB</fullName>
    </submittedName>
</protein>
<evidence type="ECO:0000313" key="8">
    <source>
        <dbReference type="EMBL" id="CUU39383.1"/>
    </source>
</evidence>
<reference evidence="11" key="2">
    <citation type="submission" date="2015-11" db="EMBL/GenBank/DDBJ databases">
        <authorList>
            <person name="Anvar S.Y."/>
        </authorList>
    </citation>
    <scope>NUCLEOTIDE SEQUENCE [LARGE SCALE GENOMIC DNA]</scope>
</reference>
<feature type="domain" description="TonB C-terminal" evidence="7">
    <location>
        <begin position="169"/>
        <end position="260"/>
    </location>
</feature>
<evidence type="ECO:0000256" key="1">
    <source>
        <dbReference type="ARBA" id="ARBA00004167"/>
    </source>
</evidence>
<proteinExistence type="predicted"/>
<dbReference type="Gene3D" id="3.30.1150.10">
    <property type="match status" value="1"/>
</dbReference>
<dbReference type="PROSITE" id="PS52015">
    <property type="entry name" value="TONB_CTD"/>
    <property type="match status" value="1"/>
</dbReference>
<name>A0A099UH74_9HELI</name>
<sequence>MTSRTYTESNSHLWLWLFVSFVIHLVICVLLFVRFDSMQFKKGTSKDMRMKVAGFQILSGGEQGDSSPAQAPMLPISPKSPNASSPAPTTSPQIQQSNAFDLSSLSLYQGSSAGKGGTGSGKKAQNHNSKIKALGKFQSVDRIAQRDIEELYGEEFGDYGLAEQEFLVNNLRDIGRITQRYLQYPPSAIRLGQQGISAVEFYLHPNGDISGLKIILSSEYMLLDRNSERTIEIAYKDYPRPTSKTKIRIFVSYGISYYRY</sequence>
<comment type="subcellular location">
    <subcellularLocation>
        <location evidence="1">Membrane</location>
        <topology evidence="1">Single-pass membrane protein</topology>
    </subcellularLocation>
</comment>
<evidence type="ECO:0000259" key="7">
    <source>
        <dbReference type="PROSITE" id="PS52015"/>
    </source>
</evidence>
<dbReference type="OrthoDB" id="5349195at2"/>
<keyword evidence="3 6" id="KW-1133">Transmembrane helix</keyword>
<evidence type="ECO:0000256" key="3">
    <source>
        <dbReference type="ARBA" id="ARBA00022989"/>
    </source>
</evidence>
<dbReference type="Pfam" id="PF03544">
    <property type="entry name" value="TonB_C"/>
    <property type="match status" value="1"/>
</dbReference>
<keyword evidence="4 6" id="KW-0472">Membrane</keyword>
<dbReference type="NCBIfam" id="TIGR01352">
    <property type="entry name" value="tonB_Cterm"/>
    <property type="match status" value="1"/>
</dbReference>
<reference evidence="9 10" key="1">
    <citation type="journal article" date="2014" name="Genome Announc.">
        <title>Draft genome sequences of eight enterohepatic helicobacter species isolated from both laboratory and wild rodents.</title>
        <authorList>
            <person name="Sheh A."/>
            <person name="Shen Z."/>
            <person name="Fox J.G."/>
        </authorList>
    </citation>
    <scope>NUCLEOTIDE SEQUENCE [LARGE SCALE GENOMIC DNA]</scope>
    <source>
        <strain evidence="9 10">MIT 98-6810</strain>
    </source>
</reference>